<sequence length="73" mass="8116">MEWDNNNSDLSSDEKEGSFDLNDGVGPIPFPIESLLQLRLDGSWSRMLSSLTTLSSLQNCTSDLIDGTCWAKY</sequence>
<dbReference type="EMBL" id="OZ034814">
    <property type="protein sequence ID" value="CAL1359248.1"/>
    <property type="molecule type" value="Genomic_DNA"/>
</dbReference>
<proteinExistence type="predicted"/>
<name>A0AAV2CRS8_9ROSI</name>
<accession>A0AAV2CRS8</accession>
<protein>
    <submittedName>
        <fullName evidence="2">Uncharacterized protein</fullName>
    </submittedName>
</protein>
<feature type="region of interest" description="Disordered" evidence="1">
    <location>
        <begin position="1"/>
        <end position="22"/>
    </location>
</feature>
<keyword evidence="3" id="KW-1185">Reference proteome</keyword>
<feature type="compositionally biased region" description="Polar residues" evidence="1">
    <location>
        <begin position="1"/>
        <end position="10"/>
    </location>
</feature>
<organism evidence="2 3">
    <name type="scientific">Linum trigynum</name>
    <dbReference type="NCBI Taxonomy" id="586398"/>
    <lineage>
        <taxon>Eukaryota</taxon>
        <taxon>Viridiplantae</taxon>
        <taxon>Streptophyta</taxon>
        <taxon>Embryophyta</taxon>
        <taxon>Tracheophyta</taxon>
        <taxon>Spermatophyta</taxon>
        <taxon>Magnoliopsida</taxon>
        <taxon>eudicotyledons</taxon>
        <taxon>Gunneridae</taxon>
        <taxon>Pentapetalae</taxon>
        <taxon>rosids</taxon>
        <taxon>fabids</taxon>
        <taxon>Malpighiales</taxon>
        <taxon>Linaceae</taxon>
        <taxon>Linum</taxon>
    </lineage>
</organism>
<evidence type="ECO:0000256" key="1">
    <source>
        <dbReference type="SAM" id="MobiDB-lite"/>
    </source>
</evidence>
<dbReference type="AlphaFoldDB" id="A0AAV2CRS8"/>
<reference evidence="2 3" key="1">
    <citation type="submission" date="2024-04" db="EMBL/GenBank/DDBJ databases">
        <authorList>
            <person name="Fracassetti M."/>
        </authorList>
    </citation>
    <scope>NUCLEOTIDE SEQUENCE [LARGE SCALE GENOMIC DNA]</scope>
</reference>
<gene>
    <name evidence="2" type="ORF">LTRI10_LOCUS6748</name>
</gene>
<evidence type="ECO:0000313" key="2">
    <source>
        <dbReference type="EMBL" id="CAL1359248.1"/>
    </source>
</evidence>
<evidence type="ECO:0000313" key="3">
    <source>
        <dbReference type="Proteomes" id="UP001497516"/>
    </source>
</evidence>
<dbReference type="Proteomes" id="UP001497516">
    <property type="component" value="Chromosome 10"/>
</dbReference>